<protein>
    <submittedName>
        <fullName evidence="9">PTS system, mannose-specific IIA component</fullName>
    </submittedName>
</protein>
<keyword evidence="7" id="KW-0418">Kinase</keyword>
<evidence type="ECO:0000313" key="9">
    <source>
        <dbReference type="EMBL" id="BBC61386.1"/>
    </source>
</evidence>
<organism evidence="9 10">
    <name type="scientific">Melissococcus plutonius</name>
    <dbReference type="NCBI Taxonomy" id="33970"/>
    <lineage>
        <taxon>Bacteria</taxon>
        <taxon>Bacillati</taxon>
        <taxon>Bacillota</taxon>
        <taxon>Bacilli</taxon>
        <taxon>Lactobacillales</taxon>
        <taxon>Enterococcaceae</taxon>
        <taxon>Melissococcus</taxon>
    </lineage>
</organism>
<dbReference type="InterPro" id="IPR004701">
    <property type="entry name" value="PTS_EIIA_man-typ"/>
</dbReference>
<accession>A0A2Z5Y3H6</accession>
<dbReference type="GO" id="GO:0016020">
    <property type="term" value="C:membrane"/>
    <property type="evidence" value="ECO:0007669"/>
    <property type="project" value="InterPro"/>
</dbReference>
<proteinExistence type="predicted"/>
<dbReference type="Proteomes" id="UP000269226">
    <property type="component" value="Chromosome"/>
</dbReference>
<evidence type="ECO:0000313" key="10">
    <source>
        <dbReference type="Proteomes" id="UP000269226"/>
    </source>
</evidence>
<keyword evidence="2" id="KW-0813">Transport</keyword>
<keyword evidence="6" id="KW-0598">Phosphotransferase system</keyword>
<reference evidence="9 10" key="1">
    <citation type="submission" date="2018-01" db="EMBL/GenBank/DDBJ databases">
        <title>Whole genome sequence of Melissococcus plutonius DAT561.</title>
        <authorList>
            <person name="Okumura K."/>
            <person name="Takamatsu D."/>
            <person name="Okura M."/>
        </authorList>
    </citation>
    <scope>NUCLEOTIDE SEQUENCE [LARGE SCALE GENOMIC DNA]</scope>
    <source>
        <strain evidence="9 10">DAT561</strain>
    </source>
</reference>
<evidence type="ECO:0000256" key="6">
    <source>
        <dbReference type="ARBA" id="ARBA00022683"/>
    </source>
</evidence>
<dbReference type="InterPro" id="IPR036662">
    <property type="entry name" value="PTS_EIIA_man-typ_sf"/>
</dbReference>
<evidence type="ECO:0000256" key="7">
    <source>
        <dbReference type="ARBA" id="ARBA00022777"/>
    </source>
</evidence>
<keyword evidence="3" id="KW-0963">Cytoplasm</keyword>
<name>A0A2Z5Y3H6_9ENTE</name>
<keyword evidence="5" id="KW-0808">Transferase</keyword>
<evidence type="ECO:0000256" key="2">
    <source>
        <dbReference type="ARBA" id="ARBA00022448"/>
    </source>
</evidence>
<dbReference type="GO" id="GO:0005737">
    <property type="term" value="C:cytoplasm"/>
    <property type="evidence" value="ECO:0007669"/>
    <property type="project" value="UniProtKB-SubCell"/>
</dbReference>
<sequence>MERVFILASHGNFAEGIYNSLTLILGEQKNIQQLNAYVDESDITERIQQLLEQNSEKEIIVLTDIFGGSVNNEFSKFLKRPNIHLVAGMNLPLIIELLLLTESNPEKDTADLIRLALANTRQSLCYCNEQVNNKLEEDEF</sequence>
<dbReference type="PANTHER" id="PTHR33799:SF1">
    <property type="entry name" value="PTS SYSTEM MANNOSE-SPECIFIC EIIAB COMPONENT-RELATED"/>
    <property type="match status" value="1"/>
</dbReference>
<evidence type="ECO:0000259" key="8">
    <source>
        <dbReference type="PROSITE" id="PS51096"/>
    </source>
</evidence>
<evidence type="ECO:0000256" key="3">
    <source>
        <dbReference type="ARBA" id="ARBA00022490"/>
    </source>
</evidence>
<dbReference type="AlphaFoldDB" id="A0A2Z5Y3H6"/>
<dbReference type="Gene3D" id="3.40.50.510">
    <property type="entry name" value="Phosphotransferase system, mannose-type IIA component"/>
    <property type="match status" value="1"/>
</dbReference>
<dbReference type="SUPFAM" id="SSF53062">
    <property type="entry name" value="PTS system fructose IIA component-like"/>
    <property type="match status" value="1"/>
</dbReference>
<dbReference type="RefSeq" id="WP_013773546.1">
    <property type="nucleotide sequence ID" value="NZ_AP018492.1"/>
</dbReference>
<gene>
    <name evidence="9" type="ORF">DAT561_1281</name>
</gene>
<dbReference type="Pfam" id="PF03610">
    <property type="entry name" value="EIIA-man"/>
    <property type="match status" value="1"/>
</dbReference>
<comment type="subcellular location">
    <subcellularLocation>
        <location evidence="1">Cytoplasm</location>
    </subcellularLocation>
</comment>
<dbReference type="EMBL" id="AP018492">
    <property type="protein sequence ID" value="BBC61386.1"/>
    <property type="molecule type" value="Genomic_DNA"/>
</dbReference>
<evidence type="ECO:0000256" key="1">
    <source>
        <dbReference type="ARBA" id="ARBA00004496"/>
    </source>
</evidence>
<evidence type="ECO:0000256" key="4">
    <source>
        <dbReference type="ARBA" id="ARBA00022597"/>
    </source>
</evidence>
<dbReference type="PROSITE" id="PS51096">
    <property type="entry name" value="PTS_EIIA_TYPE_4"/>
    <property type="match status" value="1"/>
</dbReference>
<feature type="domain" description="PTS EIIA type-4" evidence="8">
    <location>
        <begin position="2"/>
        <end position="124"/>
    </location>
</feature>
<dbReference type="InterPro" id="IPR033887">
    <property type="entry name" value="PTS_IIA_man"/>
</dbReference>
<dbReference type="GO" id="GO:0009401">
    <property type="term" value="P:phosphoenolpyruvate-dependent sugar phosphotransferase system"/>
    <property type="evidence" value="ECO:0007669"/>
    <property type="project" value="UniProtKB-KW"/>
</dbReference>
<dbReference type="CDD" id="cd00006">
    <property type="entry name" value="PTS_IIA_man"/>
    <property type="match status" value="1"/>
</dbReference>
<dbReference type="GeneID" id="57043824"/>
<dbReference type="GO" id="GO:0016301">
    <property type="term" value="F:kinase activity"/>
    <property type="evidence" value="ECO:0007669"/>
    <property type="project" value="UniProtKB-KW"/>
</dbReference>
<dbReference type="InterPro" id="IPR051471">
    <property type="entry name" value="Bacterial_PTS_sugar_comp"/>
</dbReference>
<dbReference type="OMA" id="PHTHIIS"/>
<evidence type="ECO:0000256" key="5">
    <source>
        <dbReference type="ARBA" id="ARBA00022679"/>
    </source>
</evidence>
<keyword evidence="4" id="KW-0762">Sugar transport</keyword>
<dbReference type="PANTHER" id="PTHR33799">
    <property type="entry name" value="PTS PERMEASE-RELATED-RELATED"/>
    <property type="match status" value="1"/>
</dbReference>